<feature type="compositionally biased region" description="Acidic residues" evidence="2">
    <location>
        <begin position="664"/>
        <end position="683"/>
    </location>
</feature>
<evidence type="ECO:0000259" key="4">
    <source>
        <dbReference type="Pfam" id="PF16979"/>
    </source>
</evidence>
<feature type="region of interest" description="Disordered" evidence="2">
    <location>
        <begin position="232"/>
        <end position="293"/>
    </location>
</feature>
<dbReference type="GO" id="GO:0038203">
    <property type="term" value="P:TORC2 signaling"/>
    <property type="evidence" value="ECO:0007669"/>
    <property type="project" value="TreeGrafter"/>
</dbReference>
<feature type="compositionally biased region" description="Polar residues" evidence="2">
    <location>
        <begin position="650"/>
        <end position="660"/>
    </location>
</feature>
<evidence type="ECO:0000259" key="3">
    <source>
        <dbReference type="Pfam" id="PF16978"/>
    </source>
</evidence>
<comment type="similarity">
    <text evidence="1">Belongs to the SIN1 family.</text>
</comment>
<dbReference type="Gene3D" id="2.30.29.30">
    <property type="entry name" value="Pleckstrin-homology domain (PH domain)/Phosphotyrosine-binding domain (PTB)"/>
    <property type="match status" value="1"/>
</dbReference>
<organism evidence="5 6">
    <name type="scientific">Pichia kluyveri</name>
    <name type="common">Yeast</name>
    <dbReference type="NCBI Taxonomy" id="36015"/>
    <lineage>
        <taxon>Eukaryota</taxon>
        <taxon>Fungi</taxon>
        <taxon>Dikarya</taxon>
        <taxon>Ascomycota</taxon>
        <taxon>Saccharomycotina</taxon>
        <taxon>Pichiomycetes</taxon>
        <taxon>Pichiales</taxon>
        <taxon>Pichiaceae</taxon>
        <taxon>Pichia</taxon>
    </lineage>
</organism>
<feature type="region of interest" description="Disordered" evidence="2">
    <location>
        <begin position="83"/>
        <end position="138"/>
    </location>
</feature>
<feature type="region of interest" description="Disordered" evidence="2">
    <location>
        <begin position="821"/>
        <end position="845"/>
    </location>
</feature>
<dbReference type="Pfam" id="PF16978">
    <property type="entry name" value="CRIM"/>
    <property type="match status" value="1"/>
</dbReference>
<dbReference type="GO" id="GO:0005546">
    <property type="term" value="F:phosphatidylinositol-4,5-bisphosphate binding"/>
    <property type="evidence" value="ECO:0007669"/>
    <property type="project" value="TreeGrafter"/>
</dbReference>
<feature type="compositionally biased region" description="Low complexity" evidence="2">
    <location>
        <begin position="283"/>
        <end position="293"/>
    </location>
</feature>
<feature type="compositionally biased region" description="Acidic residues" evidence="2">
    <location>
        <begin position="239"/>
        <end position="276"/>
    </location>
</feature>
<sequence length="1062" mass="120979">MALPLDETLLINIIRETFLSVTDTLYNTNSISITNNTNNSSSLFGTIYNKEILFNDIDNNNKNSINEVFPFLSSKLANSPPIRFDGGIGSRSRSSAGTGKSIGKDNNNQNVESQSDMESIETVQNKRELEMERGKEVKRNIMRTHSNYVKHDDFDSDQYISSSNSERDLINSSDDDNLVNKPNNYNDDYDDSDNDSVVDSIESSELADSDYDYFNSTQNSLSPHAAMLGLTPNAFNGMGDDDDDADYDDDDDDEFTDESDDDDDDDDDASINEATDDQITYDSENSVSHSISHSLPSLDRSVIDDDSLNGNDIIPQPLINKEKKNSISNISFIKSRPETTDGNIKNNNNKKHVHSDISSLSSTISTKTTRRLSKQSYKSVKSFSSLYNGYENEKIKRHERHKKVDLKHEEELRKKEMFKPYKIDVNNVIKHSSKLTELINKKEISLSYYKYVGDKQNVNDKLIELNIYLPDLGMIEAETYLVNSSVHVVELIGYVLFKLKESNKKFDNCDINKDILNNPNYWKMYIADDDGEIEDDFGMLDRLRSIESYGTDEFVIIKCTDEEFAINEKKTPSPLDNNKNEISGLNSATSFEGSVEMEQSSTAENDNINDMGISVATLPSDLTPDVAQLLANDNNNIRNNNKLKAAPRTKQYNDISNSQRFIIDDSDSDDDDEDSDFETGINEEDNKINSNNHVNKFISRKLSSNKISTGIGNISNKMSVKIKGDGQLQKKYHMYKYNKYLNNNVNNNNGDNNNTNGDNKESKLGKFKMKNNTLQSILHNTAEHYQLTQQELFRAYNTTYDSNKHSIEDLNNNNNEIVGIINDNNHDNRRRSEEHSERNEIKDRNDGDSLFGLGLGLGGNNDNNNNNSNNNIHHHNSFVGGGNSIIGNNSKSMVMNLSMSMNMGSMMNKNRNKSTISNDDNNNSNHKLLTNNNNMLKNNLNEFDDETNNALMYHRWTVWRRQHMKFKNKLPKTLTVDGYTIYLLPFNEFKGTWYDSKTYNFEISQILKIKQNPKIPNHFKIIIKKNDEGIVKKYYLEAQNAKECRDIVATIRSLAKTYSEQM</sequence>
<dbReference type="AlphaFoldDB" id="A0AAV5RD37"/>
<feature type="domain" description="CRIM" evidence="3">
    <location>
        <begin position="433"/>
        <end position="568"/>
    </location>
</feature>
<dbReference type="Proteomes" id="UP001378960">
    <property type="component" value="Unassembled WGS sequence"/>
</dbReference>
<gene>
    <name evidence="5" type="ORF">DAPK24_054750</name>
</gene>
<feature type="region of interest" description="Disordered" evidence="2">
    <location>
        <begin position="153"/>
        <end position="197"/>
    </location>
</feature>
<dbReference type="EMBL" id="BTGB01000009">
    <property type="protein sequence ID" value="GMM48877.1"/>
    <property type="molecule type" value="Genomic_DNA"/>
</dbReference>
<dbReference type="GO" id="GO:0005886">
    <property type="term" value="C:plasma membrane"/>
    <property type="evidence" value="ECO:0007669"/>
    <property type="project" value="TreeGrafter"/>
</dbReference>
<protein>
    <submittedName>
        <fullName evidence="5">Avo1 protein</fullName>
    </submittedName>
</protein>
<feature type="compositionally biased region" description="Basic and acidic residues" evidence="2">
    <location>
        <begin position="824"/>
        <end position="845"/>
    </location>
</feature>
<dbReference type="GO" id="GO:0031932">
    <property type="term" value="C:TORC2 complex"/>
    <property type="evidence" value="ECO:0007669"/>
    <property type="project" value="InterPro"/>
</dbReference>
<name>A0AAV5RD37_PICKL</name>
<feature type="domain" description="SIN1-type PH" evidence="4">
    <location>
        <begin position="952"/>
        <end position="1054"/>
    </location>
</feature>
<dbReference type="GO" id="GO:0005737">
    <property type="term" value="C:cytoplasm"/>
    <property type="evidence" value="ECO:0007669"/>
    <property type="project" value="TreeGrafter"/>
</dbReference>
<dbReference type="InterPro" id="IPR031567">
    <property type="entry name" value="CRIM_dom"/>
</dbReference>
<dbReference type="InterPro" id="IPR008828">
    <property type="entry name" value="Sin1/Avo1"/>
</dbReference>
<evidence type="ECO:0000256" key="2">
    <source>
        <dbReference type="SAM" id="MobiDB-lite"/>
    </source>
</evidence>
<feature type="region of interest" description="Disordered" evidence="2">
    <location>
        <begin position="637"/>
        <end position="688"/>
    </location>
</feature>
<evidence type="ECO:0000256" key="1">
    <source>
        <dbReference type="ARBA" id="ARBA00009407"/>
    </source>
</evidence>
<reference evidence="5 6" key="1">
    <citation type="journal article" date="2023" name="Elife">
        <title>Identification of key yeast species and microbe-microbe interactions impacting larval growth of Drosophila in the wild.</title>
        <authorList>
            <person name="Mure A."/>
            <person name="Sugiura Y."/>
            <person name="Maeda R."/>
            <person name="Honda K."/>
            <person name="Sakurai N."/>
            <person name="Takahashi Y."/>
            <person name="Watada M."/>
            <person name="Katoh T."/>
            <person name="Gotoh A."/>
            <person name="Gotoh Y."/>
            <person name="Taniguchi I."/>
            <person name="Nakamura K."/>
            <person name="Hayashi T."/>
            <person name="Katayama T."/>
            <person name="Uemura T."/>
            <person name="Hattori Y."/>
        </authorList>
    </citation>
    <scope>NUCLEOTIDE SEQUENCE [LARGE SCALE GENOMIC DNA]</scope>
    <source>
        <strain evidence="5 6">PK-24</strain>
    </source>
</reference>
<comment type="caution">
    <text evidence="5">The sequence shown here is derived from an EMBL/GenBank/DDBJ whole genome shotgun (WGS) entry which is preliminary data.</text>
</comment>
<evidence type="ECO:0000313" key="6">
    <source>
        <dbReference type="Proteomes" id="UP001378960"/>
    </source>
</evidence>
<accession>A0AAV5RD37</accession>
<dbReference type="Pfam" id="PF16979">
    <property type="entry name" value="SIN1_PH"/>
    <property type="match status" value="1"/>
</dbReference>
<feature type="compositionally biased region" description="Low complexity" evidence="2">
    <location>
        <begin position="90"/>
        <end position="101"/>
    </location>
</feature>
<evidence type="ECO:0000313" key="5">
    <source>
        <dbReference type="EMBL" id="GMM48877.1"/>
    </source>
</evidence>
<keyword evidence="6" id="KW-1185">Reference proteome</keyword>
<dbReference type="PANTHER" id="PTHR13335:SF1">
    <property type="entry name" value="TARGET OF RAPAMYCIN COMPLEX 2 SUBUNIT MAPKAP1"/>
    <property type="match status" value="1"/>
</dbReference>
<feature type="compositionally biased region" description="Basic and acidic residues" evidence="2">
    <location>
        <begin position="124"/>
        <end position="138"/>
    </location>
</feature>
<feature type="compositionally biased region" description="Acidic residues" evidence="2">
    <location>
        <begin position="187"/>
        <end position="196"/>
    </location>
</feature>
<dbReference type="PANTHER" id="PTHR13335">
    <property type="entry name" value="TARGET OF RAPAMYCIN COMPLEX 2 SUBUNIT MAPKAP1"/>
    <property type="match status" value="1"/>
</dbReference>
<proteinExistence type="inferred from homology"/>
<dbReference type="InterPro" id="IPR011993">
    <property type="entry name" value="PH-like_dom_sf"/>
</dbReference>
<dbReference type="InterPro" id="IPR031313">
    <property type="entry name" value="Sin1_PH_dom"/>
</dbReference>
<feature type="compositionally biased region" description="Polar residues" evidence="2">
    <location>
        <begin position="104"/>
        <end position="123"/>
    </location>
</feature>